<protein>
    <submittedName>
        <fullName evidence="7">Na+-driven multidrug efflux pump</fullName>
    </submittedName>
</protein>
<evidence type="ECO:0000256" key="6">
    <source>
        <dbReference type="SAM" id="Phobius"/>
    </source>
</evidence>
<feature type="transmembrane region" description="Helical" evidence="6">
    <location>
        <begin position="45"/>
        <end position="68"/>
    </location>
</feature>
<reference evidence="7 8" key="1">
    <citation type="submission" date="2014-06" db="EMBL/GenBank/DDBJ databases">
        <authorList>
            <person name="Swart Estienne"/>
        </authorList>
    </citation>
    <scope>NUCLEOTIDE SEQUENCE [LARGE SCALE GENOMIC DNA]</scope>
    <source>
        <strain evidence="7 8">130c</strain>
    </source>
</reference>
<feature type="transmembrane region" description="Helical" evidence="6">
    <location>
        <begin position="89"/>
        <end position="112"/>
    </location>
</feature>
<comment type="subcellular location">
    <subcellularLocation>
        <location evidence="1">Membrane</location>
        <topology evidence="1">Multi-pass membrane protein</topology>
    </subcellularLocation>
</comment>
<keyword evidence="5 6" id="KW-0472">Membrane</keyword>
<evidence type="ECO:0000313" key="8">
    <source>
        <dbReference type="Proteomes" id="UP000039865"/>
    </source>
</evidence>
<dbReference type="NCBIfam" id="TIGR00797">
    <property type="entry name" value="matE"/>
    <property type="match status" value="1"/>
</dbReference>
<dbReference type="GO" id="GO:0016020">
    <property type="term" value="C:membrane"/>
    <property type="evidence" value="ECO:0007669"/>
    <property type="project" value="UniProtKB-SubCell"/>
</dbReference>
<organism evidence="7 8">
    <name type="scientific">Stylonychia lemnae</name>
    <name type="common">Ciliate</name>
    <dbReference type="NCBI Taxonomy" id="5949"/>
    <lineage>
        <taxon>Eukaryota</taxon>
        <taxon>Sar</taxon>
        <taxon>Alveolata</taxon>
        <taxon>Ciliophora</taxon>
        <taxon>Intramacronucleata</taxon>
        <taxon>Spirotrichea</taxon>
        <taxon>Stichotrichia</taxon>
        <taxon>Sporadotrichida</taxon>
        <taxon>Oxytrichidae</taxon>
        <taxon>Stylonychinae</taxon>
        <taxon>Stylonychia</taxon>
    </lineage>
</organism>
<proteinExistence type="inferred from homology"/>
<dbReference type="GO" id="GO:1990961">
    <property type="term" value="P:xenobiotic detoxification by transmembrane export across the plasma membrane"/>
    <property type="evidence" value="ECO:0007669"/>
    <property type="project" value="InterPro"/>
</dbReference>
<dbReference type="Pfam" id="PF01554">
    <property type="entry name" value="MatE"/>
    <property type="match status" value="2"/>
</dbReference>
<dbReference type="GO" id="GO:0042910">
    <property type="term" value="F:xenobiotic transmembrane transporter activity"/>
    <property type="evidence" value="ECO:0007669"/>
    <property type="project" value="InterPro"/>
</dbReference>
<feature type="transmembrane region" description="Helical" evidence="6">
    <location>
        <begin position="186"/>
        <end position="209"/>
    </location>
</feature>
<gene>
    <name evidence="7" type="primary">Contig18036.g19169</name>
    <name evidence="7" type="ORF">STYLEM_9285</name>
</gene>
<evidence type="ECO:0000256" key="1">
    <source>
        <dbReference type="ARBA" id="ARBA00004141"/>
    </source>
</evidence>
<dbReference type="OMA" id="WFFVWKL"/>
<feature type="transmembrane region" description="Helical" evidence="6">
    <location>
        <begin position="405"/>
        <end position="424"/>
    </location>
</feature>
<feature type="transmembrane region" description="Helical" evidence="6">
    <location>
        <begin position="302"/>
        <end position="326"/>
    </location>
</feature>
<feature type="transmembrane region" description="Helical" evidence="6">
    <location>
        <begin position="124"/>
        <end position="141"/>
    </location>
</feature>
<evidence type="ECO:0000256" key="2">
    <source>
        <dbReference type="ARBA" id="ARBA00010199"/>
    </source>
</evidence>
<dbReference type="CDD" id="cd13132">
    <property type="entry name" value="MATE_eukaryotic"/>
    <property type="match status" value="1"/>
</dbReference>
<dbReference type="Proteomes" id="UP000039865">
    <property type="component" value="Unassembled WGS sequence"/>
</dbReference>
<dbReference type="AlphaFoldDB" id="A0A078ADG7"/>
<dbReference type="OrthoDB" id="295135at2759"/>
<keyword evidence="3 6" id="KW-0812">Transmembrane</keyword>
<accession>A0A078ADG7</accession>
<feature type="transmembrane region" description="Helical" evidence="6">
    <location>
        <begin position="12"/>
        <end position="33"/>
    </location>
</feature>
<name>A0A078ADG7_STYLE</name>
<keyword evidence="4 6" id="KW-1133">Transmembrane helix</keyword>
<evidence type="ECO:0000256" key="5">
    <source>
        <dbReference type="ARBA" id="ARBA00023136"/>
    </source>
</evidence>
<feature type="transmembrane region" description="Helical" evidence="6">
    <location>
        <begin position="261"/>
        <end position="281"/>
    </location>
</feature>
<sequence>MLLKLAKVVIPAMLSQTFIFFMEIVNMFFIGHLNDPAMVAGVGLGNMYVNIVCQSLILGLNGGVGTLVAQAYGSKNMRKCGVYLNRGRIITLMCYIPMVFSILMCERVLLFIGQDPAASRFAQQYVYAIIPGMFFHGQFDATRQYLISMHRNLLVTVVMITTSLLHMLWCYLLVNIAQMGVQGASLAMLISYTLNFFLITLFCMAATDLRDSFFFFTKDTFGEFSEYLKIGIPSAVMLCLEWGGFECFIIIAGLISVDVSGAQVVILNTFFVIMMLSLGCQQGALACVGKAMGEGNNKKARIYLKITVIGSIIMNFIVAFVITIFKDPISTIFTKNKLIVEQISDSMTLMAVVTIINGTQLVLAGGIKGIGLQYQATFIILICVYFISLPLSYVFAIVLQLKLKGIWLAIIIGTSMQTLVYLYLLSCRISWKKMATKIQTKMREKENLEMLRHQSQSQLQVFLSTHHTTAQDQEITEMQQQSQKGQILSKDFSSKYKSLGKYKVFDDDLKDPYSPINKQKDYQLKPKVF</sequence>
<evidence type="ECO:0000256" key="4">
    <source>
        <dbReference type="ARBA" id="ARBA00022989"/>
    </source>
</evidence>
<evidence type="ECO:0000256" key="3">
    <source>
        <dbReference type="ARBA" id="ARBA00022692"/>
    </source>
</evidence>
<feature type="transmembrane region" description="Helical" evidence="6">
    <location>
        <begin position="346"/>
        <end position="366"/>
    </location>
</feature>
<dbReference type="EMBL" id="CCKQ01008828">
    <property type="protein sequence ID" value="CDW80289.1"/>
    <property type="molecule type" value="Genomic_DNA"/>
</dbReference>
<feature type="transmembrane region" description="Helical" evidence="6">
    <location>
        <begin position="230"/>
        <end position="255"/>
    </location>
</feature>
<dbReference type="PANTHER" id="PTHR11206">
    <property type="entry name" value="MULTIDRUG RESISTANCE PROTEIN"/>
    <property type="match status" value="1"/>
</dbReference>
<dbReference type="InterPro" id="IPR002528">
    <property type="entry name" value="MATE_fam"/>
</dbReference>
<keyword evidence="8" id="KW-1185">Reference proteome</keyword>
<dbReference type="InterPro" id="IPR045069">
    <property type="entry name" value="MATE_euk"/>
</dbReference>
<comment type="similarity">
    <text evidence="2">Belongs to the multi antimicrobial extrusion (MATE) (TC 2.A.66.1) family.</text>
</comment>
<dbReference type="GO" id="GO:0015297">
    <property type="term" value="F:antiporter activity"/>
    <property type="evidence" value="ECO:0007669"/>
    <property type="project" value="InterPro"/>
</dbReference>
<feature type="transmembrane region" description="Helical" evidence="6">
    <location>
        <begin position="153"/>
        <end position="174"/>
    </location>
</feature>
<dbReference type="InParanoid" id="A0A078ADG7"/>
<feature type="transmembrane region" description="Helical" evidence="6">
    <location>
        <begin position="378"/>
        <end position="399"/>
    </location>
</feature>
<evidence type="ECO:0000313" key="7">
    <source>
        <dbReference type="EMBL" id="CDW80289.1"/>
    </source>
</evidence>